<comment type="caution">
    <text evidence="1">The sequence shown here is derived from an EMBL/GenBank/DDBJ whole genome shotgun (WGS) entry which is preliminary data.</text>
</comment>
<protein>
    <submittedName>
        <fullName evidence="1">Uncharacterized protein</fullName>
    </submittedName>
</protein>
<evidence type="ECO:0000313" key="1">
    <source>
        <dbReference type="EMBL" id="KAL3697259.1"/>
    </source>
</evidence>
<proteinExistence type="predicted"/>
<keyword evidence="2" id="KW-1185">Reference proteome</keyword>
<sequence>MIGATGNNLASETKLQLKTEEELMKALTDEEVFFYAGFMKIAALTLQRGSLREIKEILLAPDDVWKLFLDVANGWIECSLSHPKGDLPKLVLPLSFEATFRDVMQKLEKNRRKMRTNWFKPFQGMDCRDVKDILEMILEGKLLLRKAPRSEDPRDDLPAYCTWMKIEERLFDEVIREASAERVSERNDPYTIIETCGDLISSKLPLGVAYRELVIADLTASPEWDLSSFEGMFKVLFSLFPECRDIQFLLVVYLLPTAVLDFLSSFKTFNRLEPIITFKPYIGFYEPEKQVDRSNDPMKSLGFIKVVVFVSAEGKDFPECPIEKKINLHSRKPLHGIEYFLRKPGGDTKAHERMWICEKAPCWRMVDNDDLKKRGRVHPYCKRVDDIEDIIYNWSTHRSTIIDIFSGGVVLRAGLLASRQVV</sequence>
<dbReference type="AlphaFoldDB" id="A0ABD3I415"/>
<organism evidence="1 2">
    <name type="scientific">Riccia sorocarpa</name>
    <dbReference type="NCBI Taxonomy" id="122646"/>
    <lineage>
        <taxon>Eukaryota</taxon>
        <taxon>Viridiplantae</taxon>
        <taxon>Streptophyta</taxon>
        <taxon>Embryophyta</taxon>
        <taxon>Marchantiophyta</taxon>
        <taxon>Marchantiopsida</taxon>
        <taxon>Marchantiidae</taxon>
        <taxon>Marchantiales</taxon>
        <taxon>Ricciaceae</taxon>
        <taxon>Riccia</taxon>
    </lineage>
</organism>
<dbReference type="Proteomes" id="UP001633002">
    <property type="component" value="Unassembled WGS sequence"/>
</dbReference>
<accession>A0ABD3I415</accession>
<dbReference type="EMBL" id="JBJQOH010000002">
    <property type="protein sequence ID" value="KAL3697259.1"/>
    <property type="molecule type" value="Genomic_DNA"/>
</dbReference>
<evidence type="ECO:0000313" key="2">
    <source>
        <dbReference type="Proteomes" id="UP001633002"/>
    </source>
</evidence>
<gene>
    <name evidence="1" type="ORF">R1sor_011335</name>
</gene>
<name>A0ABD3I415_9MARC</name>
<reference evidence="1 2" key="1">
    <citation type="submission" date="2024-09" db="EMBL/GenBank/DDBJ databases">
        <title>Chromosome-scale assembly of Riccia sorocarpa.</title>
        <authorList>
            <person name="Paukszto L."/>
        </authorList>
    </citation>
    <scope>NUCLEOTIDE SEQUENCE [LARGE SCALE GENOMIC DNA]</scope>
    <source>
        <strain evidence="1">LP-2024</strain>
        <tissue evidence="1">Aerial parts of the thallus</tissue>
    </source>
</reference>